<evidence type="ECO:0000313" key="3">
    <source>
        <dbReference type="Proteomes" id="UP000265926"/>
    </source>
</evidence>
<dbReference type="EMBL" id="QWGR01000007">
    <property type="protein sequence ID" value="RIJ47651.1"/>
    <property type="molecule type" value="Genomic_DNA"/>
</dbReference>
<evidence type="ECO:0000313" key="2">
    <source>
        <dbReference type="EMBL" id="RIJ47651.1"/>
    </source>
</evidence>
<organism evidence="2 3">
    <name type="scientific">Maribellus luteus</name>
    <dbReference type="NCBI Taxonomy" id="2305463"/>
    <lineage>
        <taxon>Bacteria</taxon>
        <taxon>Pseudomonadati</taxon>
        <taxon>Bacteroidota</taxon>
        <taxon>Bacteroidia</taxon>
        <taxon>Marinilabiliales</taxon>
        <taxon>Prolixibacteraceae</taxon>
        <taxon>Maribellus</taxon>
    </lineage>
</organism>
<name>A0A399T0C4_9BACT</name>
<dbReference type="AlphaFoldDB" id="A0A399T0C4"/>
<evidence type="ECO:0000256" key="1">
    <source>
        <dbReference type="SAM" id="MobiDB-lite"/>
    </source>
</evidence>
<keyword evidence="3" id="KW-1185">Reference proteome</keyword>
<dbReference type="OrthoDB" id="1123510at2"/>
<dbReference type="Proteomes" id="UP000265926">
    <property type="component" value="Unassembled WGS sequence"/>
</dbReference>
<comment type="caution">
    <text evidence="2">The sequence shown here is derived from an EMBL/GenBank/DDBJ whole genome shotgun (WGS) entry which is preliminary data.</text>
</comment>
<reference evidence="2 3" key="1">
    <citation type="submission" date="2018-08" db="EMBL/GenBank/DDBJ databases">
        <title>Pallidiluteibacterium maritimus gen. nov., sp. nov., isolated from coastal sediment.</title>
        <authorList>
            <person name="Zhou L.Y."/>
        </authorList>
    </citation>
    <scope>NUCLEOTIDE SEQUENCE [LARGE SCALE GENOMIC DNA]</scope>
    <source>
        <strain evidence="2 3">XSD2</strain>
    </source>
</reference>
<protein>
    <submittedName>
        <fullName evidence="2">Uncharacterized protein</fullName>
    </submittedName>
</protein>
<proteinExistence type="predicted"/>
<feature type="region of interest" description="Disordered" evidence="1">
    <location>
        <begin position="53"/>
        <end position="76"/>
    </location>
</feature>
<sequence>MKTIILISSIFYILGLKISNKFDFVKRTTPVEKIIVHKAQPATPEKAIDYKEAEADKPATDTVNGGCPTDKILEKE</sequence>
<dbReference type="RefSeq" id="WP_119438537.1">
    <property type="nucleotide sequence ID" value="NZ_QWGR01000007.1"/>
</dbReference>
<gene>
    <name evidence="2" type="ORF">D1614_13800</name>
</gene>
<accession>A0A399T0C4</accession>